<dbReference type="PANTHER" id="PTHR11638">
    <property type="entry name" value="ATP-DEPENDENT CLP PROTEASE"/>
    <property type="match status" value="1"/>
</dbReference>
<dbReference type="GO" id="GO:0005524">
    <property type="term" value="F:ATP binding"/>
    <property type="evidence" value="ECO:0007669"/>
    <property type="project" value="UniProtKB-KW"/>
</dbReference>
<keyword evidence="9" id="KW-1185">Reference proteome</keyword>
<evidence type="ECO:0000256" key="5">
    <source>
        <dbReference type="ARBA" id="ARBA00023186"/>
    </source>
</evidence>
<dbReference type="PRINTS" id="PR00300">
    <property type="entry name" value="CLPPROTEASEA"/>
</dbReference>
<accession>A1STR4</accession>
<dbReference type="Pfam" id="PF02861">
    <property type="entry name" value="Clp_N"/>
    <property type="match status" value="1"/>
</dbReference>
<dbReference type="STRING" id="357804.Ping_1040"/>
<comment type="similarity">
    <text evidence="1">Belongs to the ClpA/ClpB family.</text>
</comment>
<proteinExistence type="inferred from homology"/>
<evidence type="ECO:0000259" key="7">
    <source>
        <dbReference type="PROSITE" id="PS51903"/>
    </source>
</evidence>
<dbReference type="CDD" id="cd00009">
    <property type="entry name" value="AAA"/>
    <property type="match status" value="1"/>
</dbReference>
<dbReference type="eggNOG" id="COG0542">
    <property type="taxonomic scope" value="Bacteria"/>
</dbReference>
<dbReference type="Gene3D" id="1.10.1780.10">
    <property type="entry name" value="Clp, N-terminal domain"/>
    <property type="match status" value="1"/>
</dbReference>
<dbReference type="HOGENOM" id="CLU_005070_4_1_6"/>
<dbReference type="EMBL" id="CP000510">
    <property type="protein sequence ID" value="ABM02879.1"/>
    <property type="molecule type" value="Genomic_DNA"/>
</dbReference>
<gene>
    <name evidence="8" type="primary">clpB-1</name>
    <name evidence="8" type="ordered locus">Ping_1040</name>
</gene>
<dbReference type="InterPro" id="IPR019489">
    <property type="entry name" value="Clp_ATPase_C"/>
</dbReference>
<dbReference type="InterPro" id="IPR004176">
    <property type="entry name" value="Clp_R_N"/>
</dbReference>
<feature type="domain" description="Clp R" evidence="7">
    <location>
        <begin position="18"/>
        <end position="164"/>
    </location>
</feature>
<dbReference type="Proteomes" id="UP000000639">
    <property type="component" value="Chromosome"/>
</dbReference>
<dbReference type="SMART" id="SM00382">
    <property type="entry name" value="AAA"/>
    <property type="match status" value="2"/>
</dbReference>
<dbReference type="InterPro" id="IPR027417">
    <property type="entry name" value="P-loop_NTPase"/>
</dbReference>
<evidence type="ECO:0000256" key="1">
    <source>
        <dbReference type="ARBA" id="ARBA00008675"/>
    </source>
</evidence>
<dbReference type="FunFam" id="3.40.50.300:FF:000025">
    <property type="entry name" value="ATP-dependent Clp protease subunit"/>
    <property type="match status" value="1"/>
</dbReference>
<dbReference type="SUPFAM" id="SSF81923">
    <property type="entry name" value="Double Clp-N motif"/>
    <property type="match status" value="1"/>
</dbReference>
<evidence type="ECO:0000256" key="6">
    <source>
        <dbReference type="PROSITE-ProRule" id="PRU01251"/>
    </source>
</evidence>
<dbReference type="PANTHER" id="PTHR11638:SF18">
    <property type="entry name" value="HEAT SHOCK PROTEIN 104"/>
    <property type="match status" value="1"/>
</dbReference>
<dbReference type="InterPro" id="IPR003959">
    <property type="entry name" value="ATPase_AAA_core"/>
</dbReference>
<sequence length="828" mass="92742">MSDWNNPAAKGAMLHNYVQKSTQKVIGCLEIAFAELGSLRLNILTSDFLLVALLSQPDSEAHKILQELLPNEDDAPLRIVGQIRQKYPPASNVQARQILASQEIVEVFRVAYDEAKDFGDDYIGTGTLFLAFFHKDAGHVADILNNEGIRVDQARQALKHIRRGHQLNSQDAEGKPDILDIYTKDLTEMARKGELDPVIGREEEIELIIQTLSRRKKNNPALIGEPGVGKTVIVEGLAQRIVAADVPDSQLNKRLLALDMGELVAGASMRGEFEERLKSVRDAVIEAGGKVILFIDELHTVVGANAGSGGIDAPSLLKTALAQGTLQVIGADTLDEYQKYIETDKALERRFHPILVREPSIEETIAILQGAAPRYEKHHDIHYALPAFEAAARLSERYIADRCLPDKAVDLIDEAGARKHLRLTAIPQNLRDLERKHQGLLRDKTGAFNAQNFEQVAATQMEILKSDQKLKEARSDWQQGRAKEDAMVTSDDIAEVVARWTGIPVARMVESESEKLARMEEKLHQRIVGQEDAVRAVADAIRRNRAGITNSRRPIGSFLFLGPTGVGKTELARALAAFLLDDETRIIRLDMSEYMERHEVSKMIGAPPGYIGYGEGGQLTERVRHNPYTVVLLDEMEKAHPDVFNMLLQILEDGQLTDAKGRKVSFRNTVIIGTSNLGTGSLSPDKRPIGFIHSDSLNYKETQDLVMHEVKKFFKPEFLNRLDDIIVFHYLEKEHVRQIAQMFVAELVERMKLRGIVLEVDNAVIDKLSADGFDPIYGARPLRREVERQIENVLAMKVVRNEFSDNSVVQVKMQDKEIVFLTEQKMTK</sequence>
<name>A1STR4_PSYIN</name>
<dbReference type="Pfam" id="PF07724">
    <property type="entry name" value="AAA_2"/>
    <property type="match status" value="1"/>
</dbReference>
<dbReference type="KEGG" id="pin:Ping_1040"/>
<dbReference type="RefSeq" id="WP_011769442.1">
    <property type="nucleotide sequence ID" value="NC_008709.1"/>
</dbReference>
<dbReference type="AlphaFoldDB" id="A1STR4"/>
<dbReference type="InterPro" id="IPR036628">
    <property type="entry name" value="Clp_N_dom_sf"/>
</dbReference>
<keyword evidence="2 6" id="KW-0677">Repeat</keyword>
<evidence type="ECO:0000313" key="9">
    <source>
        <dbReference type="Proteomes" id="UP000000639"/>
    </source>
</evidence>
<dbReference type="InterPro" id="IPR001270">
    <property type="entry name" value="ClpA/B"/>
</dbReference>
<keyword evidence="5" id="KW-0143">Chaperone</keyword>
<dbReference type="GO" id="GO:0016887">
    <property type="term" value="F:ATP hydrolysis activity"/>
    <property type="evidence" value="ECO:0007669"/>
    <property type="project" value="InterPro"/>
</dbReference>
<dbReference type="GO" id="GO:0034605">
    <property type="term" value="P:cellular response to heat"/>
    <property type="evidence" value="ECO:0007669"/>
    <property type="project" value="TreeGrafter"/>
</dbReference>
<dbReference type="InterPro" id="IPR003593">
    <property type="entry name" value="AAA+_ATPase"/>
</dbReference>
<dbReference type="Pfam" id="PF17871">
    <property type="entry name" value="AAA_lid_9"/>
    <property type="match status" value="1"/>
</dbReference>
<dbReference type="CDD" id="cd19499">
    <property type="entry name" value="RecA-like_ClpB_Hsp104-like"/>
    <property type="match status" value="1"/>
</dbReference>
<dbReference type="Pfam" id="PF10431">
    <property type="entry name" value="ClpB_D2-small"/>
    <property type="match status" value="1"/>
</dbReference>
<evidence type="ECO:0000256" key="4">
    <source>
        <dbReference type="ARBA" id="ARBA00022840"/>
    </source>
</evidence>
<dbReference type="Gene3D" id="4.10.860.10">
    <property type="entry name" value="UVR domain"/>
    <property type="match status" value="1"/>
</dbReference>
<organism evidence="8 9">
    <name type="scientific">Psychromonas ingrahamii (strain DSM 17664 / CCUG 51855 / 37)</name>
    <dbReference type="NCBI Taxonomy" id="357804"/>
    <lineage>
        <taxon>Bacteria</taxon>
        <taxon>Pseudomonadati</taxon>
        <taxon>Pseudomonadota</taxon>
        <taxon>Gammaproteobacteria</taxon>
        <taxon>Alteromonadales</taxon>
        <taxon>Psychromonadaceae</taxon>
        <taxon>Psychromonas</taxon>
    </lineage>
</organism>
<dbReference type="InterPro" id="IPR050130">
    <property type="entry name" value="ClpA_ClpB"/>
</dbReference>
<dbReference type="Gene3D" id="3.40.50.300">
    <property type="entry name" value="P-loop containing nucleotide triphosphate hydrolases"/>
    <property type="match status" value="2"/>
</dbReference>
<dbReference type="GO" id="GO:0005737">
    <property type="term" value="C:cytoplasm"/>
    <property type="evidence" value="ECO:0007669"/>
    <property type="project" value="TreeGrafter"/>
</dbReference>
<dbReference type="Gene3D" id="1.10.8.60">
    <property type="match status" value="2"/>
</dbReference>
<evidence type="ECO:0000256" key="3">
    <source>
        <dbReference type="ARBA" id="ARBA00022741"/>
    </source>
</evidence>
<evidence type="ECO:0000256" key="2">
    <source>
        <dbReference type="ARBA" id="ARBA00022737"/>
    </source>
</evidence>
<reference evidence="8 9" key="1">
    <citation type="submission" date="2007-01" db="EMBL/GenBank/DDBJ databases">
        <title>Complete sequence of Psychromonas ingrahamii 37.</title>
        <authorList>
            <consortium name="US DOE Joint Genome Institute"/>
            <person name="Copeland A."/>
            <person name="Lucas S."/>
            <person name="Lapidus A."/>
            <person name="Barry K."/>
            <person name="Detter J.C."/>
            <person name="Glavina del Rio T."/>
            <person name="Hammon N."/>
            <person name="Israni S."/>
            <person name="Dalin E."/>
            <person name="Tice H."/>
            <person name="Pitluck S."/>
            <person name="Thompson L.S."/>
            <person name="Brettin T."/>
            <person name="Bruce D."/>
            <person name="Han C."/>
            <person name="Tapia R."/>
            <person name="Schmutz J."/>
            <person name="Larimer F."/>
            <person name="Land M."/>
            <person name="Hauser L."/>
            <person name="Kyrpides N."/>
            <person name="Ivanova N."/>
            <person name="Staley J."/>
            <person name="Richardson P."/>
        </authorList>
    </citation>
    <scope>NUCLEOTIDE SEQUENCE [LARGE SCALE GENOMIC DNA]</scope>
    <source>
        <strain evidence="8 9">37</strain>
    </source>
</reference>
<dbReference type="SMART" id="SM01086">
    <property type="entry name" value="ClpB_D2-small"/>
    <property type="match status" value="1"/>
</dbReference>
<keyword evidence="3" id="KW-0547">Nucleotide-binding</keyword>
<dbReference type="InterPro" id="IPR041546">
    <property type="entry name" value="ClpA/ClpB_AAA_lid"/>
</dbReference>
<dbReference type="SUPFAM" id="SSF52540">
    <property type="entry name" value="P-loop containing nucleoside triphosphate hydrolases"/>
    <property type="match status" value="2"/>
</dbReference>
<dbReference type="Pfam" id="PF00004">
    <property type="entry name" value="AAA"/>
    <property type="match status" value="1"/>
</dbReference>
<dbReference type="PROSITE" id="PS51903">
    <property type="entry name" value="CLP_R"/>
    <property type="match status" value="1"/>
</dbReference>
<keyword evidence="4 8" id="KW-0067">ATP-binding</keyword>
<evidence type="ECO:0000313" key="8">
    <source>
        <dbReference type="EMBL" id="ABM02879.1"/>
    </source>
</evidence>
<protein>
    <submittedName>
        <fullName evidence="8">Chaperone endopeptidase Clp ATP-binding chain B,ClpB</fullName>
    </submittedName>
</protein>